<feature type="transmembrane region" description="Helical" evidence="1">
    <location>
        <begin position="88"/>
        <end position="105"/>
    </location>
</feature>
<reference evidence="2 3" key="1">
    <citation type="submission" date="2020-08" db="EMBL/GenBank/DDBJ databases">
        <title>Genomic Encyclopedia of Type Strains, Phase IV (KMG-IV): sequencing the most valuable type-strain genomes for metagenomic binning, comparative biology and taxonomic classification.</title>
        <authorList>
            <person name="Goeker M."/>
        </authorList>
    </citation>
    <scope>NUCLEOTIDE SEQUENCE [LARGE SCALE GENOMIC DNA]</scope>
    <source>
        <strain evidence="2 3">DSM 5686</strain>
    </source>
</reference>
<dbReference type="Proteomes" id="UP000565455">
    <property type="component" value="Unassembled WGS sequence"/>
</dbReference>
<keyword evidence="1" id="KW-0812">Transmembrane</keyword>
<evidence type="ECO:0000256" key="1">
    <source>
        <dbReference type="SAM" id="Phobius"/>
    </source>
</evidence>
<dbReference type="EMBL" id="JACJIM010000009">
    <property type="protein sequence ID" value="MBA9065646.1"/>
    <property type="molecule type" value="Genomic_DNA"/>
</dbReference>
<sequence>MLAMRQEPIKTEVLVTTWQCHSCQGTGVLEVSTAGAAVSRVDRVVCATCSQAYDGAVFHANGIEAMPAQTEILKEHIRSSTAVKISQNIVAALLVLSAIACVILAPQGREVAASIVAAAVLFVGAGIAGIANFNIKLPLVNMAASTQTLPPPPKKRGAP</sequence>
<protein>
    <submittedName>
        <fullName evidence="2">Heterodisulfide reductase subunit A-like polyferredoxin</fullName>
    </submittedName>
</protein>
<organism evidence="2 3">
    <name type="scientific">Methylobacterium fujisawaense</name>
    <dbReference type="NCBI Taxonomy" id="107400"/>
    <lineage>
        <taxon>Bacteria</taxon>
        <taxon>Pseudomonadati</taxon>
        <taxon>Pseudomonadota</taxon>
        <taxon>Alphaproteobacteria</taxon>
        <taxon>Hyphomicrobiales</taxon>
        <taxon>Methylobacteriaceae</taxon>
        <taxon>Methylobacterium</taxon>
    </lineage>
</organism>
<keyword evidence="3" id="KW-1185">Reference proteome</keyword>
<evidence type="ECO:0000313" key="3">
    <source>
        <dbReference type="Proteomes" id="UP000565455"/>
    </source>
</evidence>
<keyword evidence="1" id="KW-0472">Membrane</keyword>
<accession>A0ABR6DHS3</accession>
<gene>
    <name evidence="2" type="ORF">GGQ91_005068</name>
</gene>
<feature type="transmembrane region" description="Helical" evidence="1">
    <location>
        <begin position="111"/>
        <end position="133"/>
    </location>
</feature>
<keyword evidence="1" id="KW-1133">Transmembrane helix</keyword>
<evidence type="ECO:0000313" key="2">
    <source>
        <dbReference type="EMBL" id="MBA9065646.1"/>
    </source>
</evidence>
<proteinExistence type="predicted"/>
<comment type="caution">
    <text evidence="2">The sequence shown here is derived from an EMBL/GenBank/DDBJ whole genome shotgun (WGS) entry which is preliminary data.</text>
</comment>
<name>A0ABR6DHS3_9HYPH</name>